<comment type="similarity">
    <text evidence="3">Belongs to the glycosyl hydrolase 5 (cellulase A) family.</text>
</comment>
<dbReference type="RefSeq" id="WP_200359845.1">
    <property type="nucleotide sequence ID" value="NZ_JAENIL010000111.1"/>
</dbReference>
<keyword evidence="7" id="KW-1185">Reference proteome</keyword>
<reference evidence="6" key="1">
    <citation type="submission" date="2021-01" db="EMBL/GenBank/DDBJ databases">
        <title>Modified the classification status of verrucomicrobia.</title>
        <authorList>
            <person name="Feng X."/>
        </authorList>
    </citation>
    <scope>NUCLEOTIDE SEQUENCE</scope>
    <source>
        <strain evidence="6">KCTC 13126</strain>
    </source>
</reference>
<name>A0A934S1K3_9BACT</name>
<dbReference type="AlphaFoldDB" id="A0A934S1K3"/>
<protein>
    <submittedName>
        <fullName evidence="6">Glycoside hydrolase family 5 protein</fullName>
    </submittedName>
</protein>
<evidence type="ECO:0000256" key="4">
    <source>
        <dbReference type="SAM" id="SignalP"/>
    </source>
</evidence>
<keyword evidence="4" id="KW-0732">Signal</keyword>
<dbReference type="InterPro" id="IPR018087">
    <property type="entry name" value="Glyco_hydro_5_CS"/>
</dbReference>
<dbReference type="InterPro" id="IPR001547">
    <property type="entry name" value="Glyco_hydro_5"/>
</dbReference>
<evidence type="ECO:0000313" key="6">
    <source>
        <dbReference type="EMBL" id="MBK1880652.1"/>
    </source>
</evidence>
<dbReference type="SUPFAM" id="SSF51445">
    <property type="entry name" value="(Trans)glycosidases"/>
    <property type="match status" value="1"/>
</dbReference>
<dbReference type="Pfam" id="PF00150">
    <property type="entry name" value="Cellulase"/>
    <property type="match status" value="1"/>
</dbReference>
<dbReference type="GO" id="GO:0004553">
    <property type="term" value="F:hydrolase activity, hydrolyzing O-glycosyl compounds"/>
    <property type="evidence" value="ECO:0007669"/>
    <property type="project" value="InterPro"/>
</dbReference>
<organism evidence="6 7">
    <name type="scientific">Pelagicoccus mobilis</name>
    <dbReference type="NCBI Taxonomy" id="415221"/>
    <lineage>
        <taxon>Bacteria</taxon>
        <taxon>Pseudomonadati</taxon>
        <taxon>Verrucomicrobiota</taxon>
        <taxon>Opitutia</taxon>
        <taxon>Puniceicoccales</taxon>
        <taxon>Pelagicoccaceae</taxon>
        <taxon>Pelagicoccus</taxon>
    </lineage>
</organism>
<evidence type="ECO:0000256" key="3">
    <source>
        <dbReference type="RuleBase" id="RU361153"/>
    </source>
</evidence>
<evidence type="ECO:0000313" key="7">
    <source>
        <dbReference type="Proteomes" id="UP000617628"/>
    </source>
</evidence>
<dbReference type="EMBL" id="JAENIL010000111">
    <property type="protein sequence ID" value="MBK1880652.1"/>
    <property type="molecule type" value="Genomic_DNA"/>
</dbReference>
<sequence length="325" mass="36720">MKRHHPILLVFALCLFTSNPLVGSPVTEYGQLEAREGKITAAKVDHPVQVKGLSLFWGNSGWGQEKQWTAENVRRFADDWGITIIRAAMGVEDGGGYLNVQEDGSYLIDVSNKERLITVIDAAIVAGIYVIIDWHSHHAEKHTESAKSFFDEMAQKYGQHDNVIFEIYNEPLNDIPWQDIKAYAEEVIPVIRKHSDNLILVGTRTWSQRVDEAAEDPISQYSNIAYVLHFYVASHGESVREHAKNAIQKGLPIFVSEWGFWGDSDNALYVNETGMSGSDWLDWLDSHQISWCAWAISDKDEPSSLLKEDGSPTVFGEFVKQRLNQ</sequence>
<dbReference type="InterPro" id="IPR017853">
    <property type="entry name" value="GH"/>
</dbReference>
<keyword evidence="2 3" id="KW-0326">Glycosidase</keyword>
<dbReference type="PANTHER" id="PTHR34142">
    <property type="entry name" value="ENDO-BETA-1,4-GLUCANASE A"/>
    <property type="match status" value="1"/>
</dbReference>
<dbReference type="Proteomes" id="UP000617628">
    <property type="component" value="Unassembled WGS sequence"/>
</dbReference>
<comment type="caution">
    <text evidence="6">The sequence shown here is derived from an EMBL/GenBank/DDBJ whole genome shotgun (WGS) entry which is preliminary data.</text>
</comment>
<dbReference type="PANTHER" id="PTHR34142:SF1">
    <property type="entry name" value="GLYCOSIDE HYDROLASE FAMILY 5 DOMAIN-CONTAINING PROTEIN"/>
    <property type="match status" value="1"/>
</dbReference>
<dbReference type="PROSITE" id="PS00659">
    <property type="entry name" value="GLYCOSYL_HYDROL_F5"/>
    <property type="match status" value="1"/>
</dbReference>
<dbReference type="GO" id="GO:0000272">
    <property type="term" value="P:polysaccharide catabolic process"/>
    <property type="evidence" value="ECO:0007669"/>
    <property type="project" value="InterPro"/>
</dbReference>
<feature type="domain" description="Glycoside hydrolase family 5" evidence="5">
    <location>
        <begin position="45"/>
        <end position="299"/>
    </location>
</feature>
<evidence type="ECO:0000256" key="2">
    <source>
        <dbReference type="ARBA" id="ARBA00023295"/>
    </source>
</evidence>
<evidence type="ECO:0000259" key="5">
    <source>
        <dbReference type="Pfam" id="PF00150"/>
    </source>
</evidence>
<feature type="chain" id="PRO_5037803186" evidence="4">
    <location>
        <begin position="24"/>
        <end position="325"/>
    </location>
</feature>
<evidence type="ECO:0000256" key="1">
    <source>
        <dbReference type="ARBA" id="ARBA00022801"/>
    </source>
</evidence>
<proteinExistence type="inferred from homology"/>
<accession>A0A934S1K3</accession>
<dbReference type="Gene3D" id="3.20.20.80">
    <property type="entry name" value="Glycosidases"/>
    <property type="match status" value="1"/>
</dbReference>
<feature type="signal peptide" evidence="4">
    <location>
        <begin position="1"/>
        <end position="23"/>
    </location>
</feature>
<gene>
    <name evidence="6" type="ORF">JIN87_27445</name>
</gene>
<keyword evidence="1 3" id="KW-0378">Hydrolase</keyword>